<comment type="caution">
    <text evidence="2">The sequence shown here is derived from an EMBL/GenBank/DDBJ whole genome shotgun (WGS) entry which is preliminary data.</text>
</comment>
<evidence type="ECO:0000313" key="3">
    <source>
        <dbReference type="Proteomes" id="UP000828390"/>
    </source>
</evidence>
<dbReference type="EMBL" id="JAIWYP010000006">
    <property type="protein sequence ID" value="KAH3807544.1"/>
    <property type="molecule type" value="Genomic_DNA"/>
</dbReference>
<keyword evidence="3" id="KW-1185">Reference proteome</keyword>
<dbReference type="AlphaFoldDB" id="A0A9D4JF27"/>
<gene>
    <name evidence="2" type="ORF">DPMN_135889</name>
</gene>
<reference evidence="2" key="2">
    <citation type="submission" date="2020-11" db="EMBL/GenBank/DDBJ databases">
        <authorList>
            <person name="McCartney M.A."/>
            <person name="Auch B."/>
            <person name="Kono T."/>
            <person name="Mallez S."/>
            <person name="Becker A."/>
            <person name="Gohl D.M."/>
            <person name="Silverstein K.A.T."/>
            <person name="Koren S."/>
            <person name="Bechman K.B."/>
            <person name="Herman A."/>
            <person name="Abrahante J.E."/>
            <person name="Garbe J."/>
        </authorList>
    </citation>
    <scope>NUCLEOTIDE SEQUENCE</scope>
    <source>
        <strain evidence="2">Duluth1</strain>
        <tissue evidence="2">Whole animal</tissue>
    </source>
</reference>
<sequence length="83" mass="9566">MCILVGTPIRGLQMWRDIAEQTEQIEDKEREDNEDEEKESSNVSSRTSRSEDEFPQDGVATAPEDEDNAEDTTYNQHEYPESL</sequence>
<evidence type="ECO:0000256" key="1">
    <source>
        <dbReference type="SAM" id="MobiDB-lite"/>
    </source>
</evidence>
<accession>A0A9D4JF27</accession>
<name>A0A9D4JF27_DREPO</name>
<evidence type="ECO:0000313" key="2">
    <source>
        <dbReference type="EMBL" id="KAH3807544.1"/>
    </source>
</evidence>
<proteinExistence type="predicted"/>
<feature type="region of interest" description="Disordered" evidence="1">
    <location>
        <begin position="20"/>
        <end position="83"/>
    </location>
</feature>
<organism evidence="2 3">
    <name type="scientific">Dreissena polymorpha</name>
    <name type="common">Zebra mussel</name>
    <name type="synonym">Mytilus polymorpha</name>
    <dbReference type="NCBI Taxonomy" id="45954"/>
    <lineage>
        <taxon>Eukaryota</taxon>
        <taxon>Metazoa</taxon>
        <taxon>Spiralia</taxon>
        <taxon>Lophotrochozoa</taxon>
        <taxon>Mollusca</taxon>
        <taxon>Bivalvia</taxon>
        <taxon>Autobranchia</taxon>
        <taxon>Heteroconchia</taxon>
        <taxon>Euheterodonta</taxon>
        <taxon>Imparidentia</taxon>
        <taxon>Neoheterodontei</taxon>
        <taxon>Myida</taxon>
        <taxon>Dreissenoidea</taxon>
        <taxon>Dreissenidae</taxon>
        <taxon>Dreissena</taxon>
    </lineage>
</organism>
<reference evidence="2" key="1">
    <citation type="journal article" date="2019" name="bioRxiv">
        <title>The Genome of the Zebra Mussel, Dreissena polymorpha: A Resource for Invasive Species Research.</title>
        <authorList>
            <person name="McCartney M.A."/>
            <person name="Auch B."/>
            <person name="Kono T."/>
            <person name="Mallez S."/>
            <person name="Zhang Y."/>
            <person name="Obille A."/>
            <person name="Becker A."/>
            <person name="Abrahante J.E."/>
            <person name="Garbe J."/>
            <person name="Badalamenti J.P."/>
            <person name="Herman A."/>
            <person name="Mangelson H."/>
            <person name="Liachko I."/>
            <person name="Sullivan S."/>
            <person name="Sone E.D."/>
            <person name="Koren S."/>
            <person name="Silverstein K.A.T."/>
            <person name="Beckman K.B."/>
            <person name="Gohl D.M."/>
        </authorList>
    </citation>
    <scope>NUCLEOTIDE SEQUENCE</scope>
    <source>
        <strain evidence="2">Duluth1</strain>
        <tissue evidence="2">Whole animal</tissue>
    </source>
</reference>
<protein>
    <submittedName>
        <fullName evidence="2">Uncharacterized protein</fullName>
    </submittedName>
</protein>
<dbReference type="Proteomes" id="UP000828390">
    <property type="component" value="Unassembled WGS sequence"/>
</dbReference>